<dbReference type="RefSeq" id="XP_025381002.1">
    <property type="nucleotide sequence ID" value="XM_025520633.1"/>
</dbReference>
<accession>A0A316YYG5</accession>
<dbReference type="GeneID" id="37042549"/>
<dbReference type="Proteomes" id="UP000245768">
    <property type="component" value="Unassembled WGS sequence"/>
</dbReference>
<feature type="chain" id="PRO_5016256590" description="Secreted protein" evidence="1">
    <location>
        <begin position="30"/>
        <end position="64"/>
    </location>
</feature>
<dbReference type="AlphaFoldDB" id="A0A316YYG5"/>
<feature type="signal peptide" evidence="1">
    <location>
        <begin position="1"/>
        <end position="29"/>
    </location>
</feature>
<proteinExistence type="predicted"/>
<evidence type="ECO:0000313" key="3">
    <source>
        <dbReference type="Proteomes" id="UP000245768"/>
    </source>
</evidence>
<organism evidence="2 3">
    <name type="scientific">Acaromyces ingoldii</name>
    <dbReference type="NCBI Taxonomy" id="215250"/>
    <lineage>
        <taxon>Eukaryota</taxon>
        <taxon>Fungi</taxon>
        <taxon>Dikarya</taxon>
        <taxon>Basidiomycota</taxon>
        <taxon>Ustilaginomycotina</taxon>
        <taxon>Exobasidiomycetes</taxon>
        <taxon>Exobasidiales</taxon>
        <taxon>Cryptobasidiaceae</taxon>
        <taxon>Acaromyces</taxon>
    </lineage>
</organism>
<name>A0A316YYG5_9BASI</name>
<keyword evidence="1" id="KW-0732">Signal</keyword>
<evidence type="ECO:0000256" key="1">
    <source>
        <dbReference type="SAM" id="SignalP"/>
    </source>
</evidence>
<reference evidence="2 3" key="1">
    <citation type="journal article" date="2018" name="Mol. Biol. Evol.">
        <title>Broad Genomic Sampling Reveals a Smut Pathogenic Ancestry of the Fungal Clade Ustilaginomycotina.</title>
        <authorList>
            <person name="Kijpornyongpan T."/>
            <person name="Mondo S.J."/>
            <person name="Barry K."/>
            <person name="Sandor L."/>
            <person name="Lee J."/>
            <person name="Lipzen A."/>
            <person name="Pangilinan J."/>
            <person name="LaButti K."/>
            <person name="Hainaut M."/>
            <person name="Henrissat B."/>
            <person name="Grigoriev I.V."/>
            <person name="Spatafora J.W."/>
            <person name="Aime M.C."/>
        </authorList>
    </citation>
    <scope>NUCLEOTIDE SEQUENCE [LARGE SCALE GENOMIC DNA]</scope>
    <source>
        <strain evidence="2 3">MCA 4198</strain>
    </source>
</reference>
<sequence length="64" mass="6623">MACPVNHPFFHALVFLLGVIVVLSRYVKSAELPSSSAHILTLPAVAAHGGNAARSLVGGSVAWN</sequence>
<gene>
    <name evidence="2" type="ORF">FA10DRAFT_264402</name>
</gene>
<evidence type="ECO:0000313" key="2">
    <source>
        <dbReference type="EMBL" id="PWN93804.1"/>
    </source>
</evidence>
<dbReference type="InParanoid" id="A0A316YYG5"/>
<protein>
    <recommendedName>
        <fullName evidence="4">Secreted protein</fullName>
    </recommendedName>
</protein>
<keyword evidence="3" id="KW-1185">Reference proteome</keyword>
<dbReference type="OrthoDB" id="3361334at2759"/>
<evidence type="ECO:0008006" key="4">
    <source>
        <dbReference type="Google" id="ProtNLM"/>
    </source>
</evidence>
<dbReference type="EMBL" id="KZ819634">
    <property type="protein sequence ID" value="PWN93804.1"/>
    <property type="molecule type" value="Genomic_DNA"/>
</dbReference>